<reference evidence="7" key="1">
    <citation type="journal article" date="2019" name="Int. J. Syst. Evol. Microbiol.">
        <title>The Global Catalogue of Microorganisms (GCM) 10K type strain sequencing project: providing services to taxonomists for standard genome sequencing and annotation.</title>
        <authorList>
            <consortium name="The Broad Institute Genomics Platform"/>
            <consortium name="The Broad Institute Genome Sequencing Center for Infectious Disease"/>
            <person name="Wu L."/>
            <person name="Ma J."/>
        </authorList>
    </citation>
    <scope>NUCLEOTIDE SEQUENCE [LARGE SCALE GENOMIC DNA]</scope>
    <source>
        <strain evidence="7">JCM 12928</strain>
    </source>
</reference>
<evidence type="ECO:0008006" key="8">
    <source>
        <dbReference type="Google" id="ProtNLM"/>
    </source>
</evidence>
<keyword evidence="5" id="KW-0378">Hydrolase</keyword>
<dbReference type="PANTHER" id="PTHR34139:SF1">
    <property type="entry name" value="RNASE MJ1380-RELATED"/>
    <property type="match status" value="1"/>
</dbReference>
<dbReference type="Pfam" id="PF01934">
    <property type="entry name" value="HepT-like"/>
    <property type="match status" value="1"/>
</dbReference>
<evidence type="ECO:0000256" key="2">
    <source>
        <dbReference type="ARBA" id="ARBA00022649"/>
    </source>
</evidence>
<dbReference type="EMBL" id="BAAAGA010000002">
    <property type="protein sequence ID" value="GAA0618720.1"/>
    <property type="molecule type" value="Genomic_DNA"/>
</dbReference>
<keyword evidence="7" id="KW-1185">Reference proteome</keyword>
<gene>
    <name evidence="6" type="ORF">GCM10009422_12650</name>
</gene>
<keyword evidence="3" id="KW-0540">Nuclease</keyword>
<comment type="caution">
    <text evidence="6">The sequence shown here is derived from an EMBL/GenBank/DDBJ whole genome shotgun (WGS) entry which is preliminary data.</text>
</comment>
<evidence type="ECO:0000256" key="5">
    <source>
        <dbReference type="ARBA" id="ARBA00022801"/>
    </source>
</evidence>
<sequence length="121" mass="13839">MWSDPRDAAYVYEMIQRISQIEGLVTDRDRDLFLADISLPHALALHFLVLGETANKLSASFKASFKAAVPEVEWKKIINLRHLIAHEYRQIDHAELWRLSLTKIPELKAALPPLPPPAEIF</sequence>
<evidence type="ECO:0000256" key="4">
    <source>
        <dbReference type="ARBA" id="ARBA00022741"/>
    </source>
</evidence>
<dbReference type="Proteomes" id="UP001501352">
    <property type="component" value="Unassembled WGS sequence"/>
</dbReference>
<proteinExistence type="predicted"/>
<evidence type="ECO:0000313" key="6">
    <source>
        <dbReference type="EMBL" id="GAA0618720.1"/>
    </source>
</evidence>
<evidence type="ECO:0000256" key="1">
    <source>
        <dbReference type="ARBA" id="ARBA00022553"/>
    </source>
</evidence>
<dbReference type="RefSeq" id="WP_343791826.1">
    <property type="nucleotide sequence ID" value="NZ_BAAAGA010000002.1"/>
</dbReference>
<keyword evidence="1" id="KW-0597">Phosphoprotein</keyword>
<dbReference type="PANTHER" id="PTHR34139">
    <property type="entry name" value="UPF0331 PROTEIN MJ0127"/>
    <property type="match status" value="1"/>
</dbReference>
<accession>A0ABP3RWW2</accession>
<keyword evidence="2" id="KW-1277">Toxin-antitoxin system</keyword>
<dbReference type="InterPro" id="IPR008201">
    <property type="entry name" value="HepT-like"/>
</dbReference>
<evidence type="ECO:0000256" key="3">
    <source>
        <dbReference type="ARBA" id="ARBA00022722"/>
    </source>
</evidence>
<evidence type="ECO:0000313" key="7">
    <source>
        <dbReference type="Proteomes" id="UP001501352"/>
    </source>
</evidence>
<dbReference type="InterPro" id="IPR051813">
    <property type="entry name" value="HepT_RNase_toxin"/>
</dbReference>
<organism evidence="6 7">
    <name type="scientific">Brevundimonas kwangchunensis</name>
    <dbReference type="NCBI Taxonomy" id="322163"/>
    <lineage>
        <taxon>Bacteria</taxon>
        <taxon>Pseudomonadati</taxon>
        <taxon>Pseudomonadota</taxon>
        <taxon>Alphaproteobacteria</taxon>
        <taxon>Caulobacterales</taxon>
        <taxon>Caulobacteraceae</taxon>
        <taxon>Brevundimonas</taxon>
    </lineage>
</organism>
<keyword evidence="4" id="KW-0547">Nucleotide-binding</keyword>
<protein>
    <recommendedName>
        <fullName evidence="8">DUF86 domain-containing protein</fullName>
    </recommendedName>
</protein>
<name>A0ABP3RWW2_9CAUL</name>